<comment type="caution">
    <text evidence="2">The sequence shown here is derived from an EMBL/GenBank/DDBJ whole genome shotgun (WGS) entry which is preliminary data.</text>
</comment>
<feature type="domain" description="DUF397" evidence="1">
    <location>
        <begin position="10"/>
        <end position="63"/>
    </location>
</feature>
<name>A0ABW2KND0_9ACTN</name>
<proteinExistence type="predicted"/>
<dbReference type="InterPro" id="IPR007278">
    <property type="entry name" value="DUF397"/>
</dbReference>
<organism evidence="2 3">
    <name type="scientific">Marinactinospora rubrisoli</name>
    <dbReference type="NCBI Taxonomy" id="2715399"/>
    <lineage>
        <taxon>Bacteria</taxon>
        <taxon>Bacillati</taxon>
        <taxon>Actinomycetota</taxon>
        <taxon>Actinomycetes</taxon>
        <taxon>Streptosporangiales</taxon>
        <taxon>Nocardiopsidaceae</taxon>
        <taxon>Marinactinospora</taxon>
    </lineage>
</organism>
<keyword evidence="3" id="KW-1185">Reference proteome</keyword>
<gene>
    <name evidence="2" type="ORF">ACFQRF_24700</name>
</gene>
<accession>A0ABW2KND0</accession>
<reference evidence="3" key="1">
    <citation type="journal article" date="2019" name="Int. J. Syst. Evol. Microbiol.">
        <title>The Global Catalogue of Microorganisms (GCM) 10K type strain sequencing project: providing services to taxonomists for standard genome sequencing and annotation.</title>
        <authorList>
            <consortium name="The Broad Institute Genomics Platform"/>
            <consortium name="The Broad Institute Genome Sequencing Center for Infectious Disease"/>
            <person name="Wu L."/>
            <person name="Ma J."/>
        </authorList>
    </citation>
    <scope>NUCLEOTIDE SEQUENCE [LARGE SCALE GENOMIC DNA]</scope>
    <source>
        <strain evidence="3">CGMCC 4.7382</strain>
    </source>
</reference>
<dbReference type="Pfam" id="PF04149">
    <property type="entry name" value="DUF397"/>
    <property type="match status" value="1"/>
</dbReference>
<evidence type="ECO:0000259" key="1">
    <source>
        <dbReference type="Pfam" id="PF04149"/>
    </source>
</evidence>
<evidence type="ECO:0000313" key="2">
    <source>
        <dbReference type="EMBL" id="MFC7330939.1"/>
    </source>
</evidence>
<protein>
    <submittedName>
        <fullName evidence="2">DUF397 domain-containing protein</fullName>
    </submittedName>
</protein>
<evidence type="ECO:0000313" key="3">
    <source>
        <dbReference type="Proteomes" id="UP001596540"/>
    </source>
</evidence>
<dbReference type="Proteomes" id="UP001596540">
    <property type="component" value="Unassembled WGS sequence"/>
</dbReference>
<sequence length="68" mass="7708">MTVRTAGRRQWWKSSFSGPQGGDCVEVTLDSNGPHMSVRDSRHPDLLNLSFPATEWRAFLVDVGRDEF</sequence>
<dbReference type="RefSeq" id="WP_379873575.1">
    <property type="nucleotide sequence ID" value="NZ_JBHTBH010000014.1"/>
</dbReference>
<dbReference type="EMBL" id="JBHTBH010000014">
    <property type="protein sequence ID" value="MFC7330939.1"/>
    <property type="molecule type" value="Genomic_DNA"/>
</dbReference>